<proteinExistence type="predicted"/>
<dbReference type="EMBL" id="JACHVB010000016">
    <property type="protein sequence ID" value="MBC2593839.1"/>
    <property type="molecule type" value="Genomic_DNA"/>
</dbReference>
<evidence type="ECO:0008006" key="5">
    <source>
        <dbReference type="Google" id="ProtNLM"/>
    </source>
</evidence>
<evidence type="ECO:0000313" key="4">
    <source>
        <dbReference type="Proteomes" id="UP000546464"/>
    </source>
</evidence>
<evidence type="ECO:0000313" key="3">
    <source>
        <dbReference type="EMBL" id="MBC2593839.1"/>
    </source>
</evidence>
<organism evidence="3 4">
    <name type="scientific">Ruficoccus amylovorans</name>
    <dbReference type="NCBI Taxonomy" id="1804625"/>
    <lineage>
        <taxon>Bacteria</taxon>
        <taxon>Pseudomonadati</taxon>
        <taxon>Verrucomicrobiota</taxon>
        <taxon>Opitutia</taxon>
        <taxon>Puniceicoccales</taxon>
        <taxon>Cerasicoccaceae</taxon>
        <taxon>Ruficoccus</taxon>
    </lineage>
</organism>
<reference evidence="3 4" key="1">
    <citation type="submission" date="2020-07" db="EMBL/GenBank/DDBJ databases">
        <authorList>
            <person name="Feng X."/>
        </authorList>
    </citation>
    <scope>NUCLEOTIDE SEQUENCE [LARGE SCALE GENOMIC DNA]</scope>
    <source>
        <strain evidence="3 4">JCM31066</strain>
    </source>
</reference>
<protein>
    <recommendedName>
        <fullName evidence="5">PEP-CTERM sorting domain-containing protein</fullName>
    </recommendedName>
</protein>
<feature type="region of interest" description="Disordered" evidence="1">
    <location>
        <begin position="148"/>
        <end position="173"/>
    </location>
</feature>
<feature type="compositionally biased region" description="Polar residues" evidence="1">
    <location>
        <begin position="148"/>
        <end position="170"/>
    </location>
</feature>
<keyword evidence="2" id="KW-0732">Signal</keyword>
<accession>A0A842HCC1</accession>
<feature type="signal peptide" evidence="2">
    <location>
        <begin position="1"/>
        <end position="35"/>
    </location>
</feature>
<evidence type="ECO:0000256" key="1">
    <source>
        <dbReference type="SAM" id="MobiDB-lite"/>
    </source>
</evidence>
<keyword evidence="4" id="KW-1185">Reference proteome</keyword>
<sequence length="289" mass="30445">MKNSFLFPIHPKTLFNLGQFLAAGAFCMAAGQLQAAPTTIYSDDFSDGNRDGWYNSSASAGLMVSGGQMVCTDPQAQFLLYFPDTTLAVGESLTISFDMSLASVGDKSLGLRLGVLDSNGGGKVSADGFGITNAIFEDYLGDRVVTNAGSSDSSGTRISQRNTGTSNTSPLGGDWTEFGSRGAGIGLTANVSYPVTISLSRMESSILEVSFSMNGVLLSNENTSPTNFDFDTFVLYKDALNGDVALDNFTVVYNSIPEAGDAGLLMGVIALSILFVRRRYLKGSALPVL</sequence>
<dbReference type="AlphaFoldDB" id="A0A842HCC1"/>
<feature type="chain" id="PRO_5032817539" description="PEP-CTERM sorting domain-containing protein" evidence="2">
    <location>
        <begin position="36"/>
        <end position="289"/>
    </location>
</feature>
<evidence type="ECO:0000256" key="2">
    <source>
        <dbReference type="SAM" id="SignalP"/>
    </source>
</evidence>
<dbReference type="RefSeq" id="WP_185674839.1">
    <property type="nucleotide sequence ID" value="NZ_JACHVB010000016.1"/>
</dbReference>
<name>A0A842HCC1_9BACT</name>
<comment type="caution">
    <text evidence="3">The sequence shown here is derived from an EMBL/GenBank/DDBJ whole genome shotgun (WGS) entry which is preliminary data.</text>
</comment>
<dbReference type="Proteomes" id="UP000546464">
    <property type="component" value="Unassembled WGS sequence"/>
</dbReference>
<gene>
    <name evidence="3" type="ORF">H5P28_06155</name>
</gene>